<dbReference type="PANTHER" id="PTHR47640">
    <property type="entry name" value="TRNA SELENOCYSTEINE 1-ASSOCIATED PROTEIN 1-RELATED-RELATED"/>
    <property type="match status" value="1"/>
</dbReference>
<dbReference type="GO" id="GO:0003729">
    <property type="term" value="F:mRNA binding"/>
    <property type="evidence" value="ECO:0007669"/>
    <property type="project" value="InterPro"/>
</dbReference>
<accession>G0W6T1</accession>
<dbReference type="PROSITE" id="PS50102">
    <property type="entry name" value="RRM"/>
    <property type="match status" value="2"/>
</dbReference>
<dbReference type="EMBL" id="HE580268">
    <property type="protein sequence ID" value="CCD23492.1"/>
    <property type="molecule type" value="Genomic_DNA"/>
</dbReference>
<feature type="domain" description="RRM" evidence="4">
    <location>
        <begin position="138"/>
        <end position="216"/>
    </location>
</feature>
<dbReference type="InterPro" id="IPR050825">
    <property type="entry name" value="RBM42_RBP45_47-like"/>
</dbReference>
<dbReference type="RefSeq" id="XP_003668735.1">
    <property type="nucleotide sequence ID" value="XM_003668687.1"/>
</dbReference>
<evidence type="ECO:0000259" key="4">
    <source>
        <dbReference type="PROSITE" id="PS50102"/>
    </source>
</evidence>
<sequence>MSSAENEQEADQSSSTLISGQSEGSDIVNLYGQTTNYEGKKIKILESGETFSLFIGDLHPKVTQEILENIFGKYPSFLSAKVCYDFKTKVSLGHGYLNFSSERDSKQAIDDFNCTRLFDSVIRLMPSFRGKNIKKSNYNLFFSNLPEVDDTGQSFTPRRFYELFRECGEIISCKFEENKNIGFISFQSENVAREVIINYNNKFLFGKQITCKLLSAENDESHSFNINTIESKGRRKTPPLDSEIKLSLSTTVVLQNLSFICSKEFLVQFCCQRHIQFEDIQIIGAYMGKVNHRAHVRCNSKLDAKKLVNEMNGRLLAGSIVKAQWEGSSGYIKKQSYDEMNTFITKVPMTYLQPPFSYSADLGYTMSNVDKRHRRQAGRSELKGRYIMDVFKRLIRENLDFLRYPFASREENIVYIASYIFKFYWNGNLSSLSHFLFSLESSLHLEQVFKSQVEAAADKLGFGR</sequence>
<dbReference type="HOGENOM" id="CLU_020939_0_0_1"/>
<dbReference type="KEGG" id="ndi:NDAI_0B04570"/>
<feature type="compositionally biased region" description="Polar residues" evidence="3">
    <location>
        <begin position="11"/>
        <end position="20"/>
    </location>
</feature>
<dbReference type="GO" id="GO:0016071">
    <property type="term" value="P:mRNA metabolic process"/>
    <property type="evidence" value="ECO:0007669"/>
    <property type="project" value="EnsemblFungi"/>
</dbReference>
<reference evidence="5 6" key="1">
    <citation type="journal article" date="2011" name="Proc. Natl. Acad. Sci. U.S.A.">
        <title>Evolutionary erosion of yeast sex chromosomes by mating-type switching accidents.</title>
        <authorList>
            <person name="Gordon J.L."/>
            <person name="Armisen D."/>
            <person name="Proux-Wera E."/>
            <person name="Oheigeartaigh S.S."/>
            <person name="Byrne K.P."/>
            <person name="Wolfe K.H."/>
        </authorList>
    </citation>
    <scope>NUCLEOTIDE SEQUENCE [LARGE SCALE GENOMIC DNA]</scope>
    <source>
        <strain evidence="6">ATCC 10597 / BCRC 20456 / CBS 421 / NBRC 0211 / NRRL Y-12639</strain>
    </source>
</reference>
<dbReference type="InterPro" id="IPR000504">
    <property type="entry name" value="RRM_dom"/>
</dbReference>
<dbReference type="GO" id="GO:0043934">
    <property type="term" value="P:sporulation"/>
    <property type="evidence" value="ECO:0007669"/>
    <property type="project" value="EnsemblFungi"/>
</dbReference>
<dbReference type="OrthoDB" id="4063840at2759"/>
<feature type="domain" description="RRM" evidence="4">
    <location>
        <begin position="51"/>
        <end position="134"/>
    </location>
</feature>
<evidence type="ECO:0000256" key="2">
    <source>
        <dbReference type="PROSITE-ProRule" id="PRU00176"/>
    </source>
</evidence>
<dbReference type="OMA" id="AKVCYDF"/>
<proteinExistence type="predicted"/>
<keyword evidence="1 2" id="KW-0694">RNA-binding</keyword>
<dbReference type="Gene3D" id="3.30.70.330">
    <property type="match status" value="3"/>
</dbReference>
<evidence type="ECO:0000256" key="3">
    <source>
        <dbReference type="SAM" id="MobiDB-lite"/>
    </source>
</evidence>
<evidence type="ECO:0000256" key="1">
    <source>
        <dbReference type="ARBA" id="ARBA00022884"/>
    </source>
</evidence>
<dbReference type="GeneID" id="11497617"/>
<dbReference type="SUPFAM" id="SSF54928">
    <property type="entry name" value="RNA-binding domain, RBD"/>
    <property type="match status" value="2"/>
</dbReference>
<evidence type="ECO:0000313" key="6">
    <source>
        <dbReference type="Proteomes" id="UP000000689"/>
    </source>
</evidence>
<dbReference type="SMART" id="SM00360">
    <property type="entry name" value="RRM"/>
    <property type="match status" value="3"/>
</dbReference>
<keyword evidence="6" id="KW-1185">Reference proteome</keyword>
<dbReference type="GO" id="GO:0005628">
    <property type="term" value="C:prospore membrane"/>
    <property type="evidence" value="ECO:0007669"/>
    <property type="project" value="EnsemblFungi"/>
</dbReference>
<dbReference type="InterPro" id="IPR012677">
    <property type="entry name" value="Nucleotide-bd_a/b_plait_sf"/>
</dbReference>
<dbReference type="Pfam" id="PF00076">
    <property type="entry name" value="RRM_1"/>
    <property type="match status" value="2"/>
</dbReference>
<evidence type="ECO:0000313" key="5">
    <source>
        <dbReference type="EMBL" id="CCD23492.1"/>
    </source>
</evidence>
<feature type="region of interest" description="Disordered" evidence="3">
    <location>
        <begin position="1"/>
        <end position="20"/>
    </location>
</feature>
<dbReference type="AlphaFoldDB" id="G0W6T1"/>
<dbReference type="GO" id="GO:0006417">
    <property type="term" value="P:regulation of translation"/>
    <property type="evidence" value="ECO:0007669"/>
    <property type="project" value="EnsemblFungi"/>
</dbReference>
<name>G0W6T1_NAUDC</name>
<dbReference type="InterPro" id="IPR035979">
    <property type="entry name" value="RBD_domain_sf"/>
</dbReference>
<dbReference type="eggNOG" id="KOG0123">
    <property type="taxonomic scope" value="Eukaryota"/>
</dbReference>
<organism evidence="5 6">
    <name type="scientific">Naumovozyma dairenensis (strain ATCC 10597 / BCRC 20456 / CBS 421 / NBRC 0211 / NRRL Y-12639)</name>
    <name type="common">Saccharomyces dairenensis</name>
    <dbReference type="NCBI Taxonomy" id="1071378"/>
    <lineage>
        <taxon>Eukaryota</taxon>
        <taxon>Fungi</taxon>
        <taxon>Dikarya</taxon>
        <taxon>Ascomycota</taxon>
        <taxon>Saccharomycotina</taxon>
        <taxon>Saccharomycetes</taxon>
        <taxon>Saccharomycetales</taxon>
        <taxon>Saccharomycetaceae</taxon>
        <taxon>Naumovozyma</taxon>
    </lineage>
</organism>
<dbReference type="STRING" id="1071378.G0W6T1"/>
<feature type="compositionally biased region" description="Acidic residues" evidence="3">
    <location>
        <begin position="1"/>
        <end position="10"/>
    </location>
</feature>
<dbReference type="Proteomes" id="UP000000689">
    <property type="component" value="Chromosome 2"/>
</dbReference>
<protein>
    <recommendedName>
        <fullName evidence="4">RRM domain-containing protein</fullName>
    </recommendedName>
</protein>
<gene>
    <name evidence="5" type="primary">NDAI0B04570</name>
    <name evidence="5" type="ordered locus">NDAI_0B04570</name>
</gene>
<dbReference type="GO" id="GO:0010609">
    <property type="term" value="P:mRNA localization resulting in post-transcriptional regulation of gene expression"/>
    <property type="evidence" value="ECO:0007669"/>
    <property type="project" value="EnsemblFungi"/>
</dbReference>